<dbReference type="AlphaFoldDB" id="A0AAE0Z4V0"/>
<name>A0AAE0Z4V0_9GAST</name>
<evidence type="ECO:0000313" key="2">
    <source>
        <dbReference type="Proteomes" id="UP001283361"/>
    </source>
</evidence>
<protein>
    <submittedName>
        <fullName evidence="1">Uncharacterized protein</fullName>
    </submittedName>
</protein>
<organism evidence="1 2">
    <name type="scientific">Elysia crispata</name>
    <name type="common">lettuce slug</name>
    <dbReference type="NCBI Taxonomy" id="231223"/>
    <lineage>
        <taxon>Eukaryota</taxon>
        <taxon>Metazoa</taxon>
        <taxon>Spiralia</taxon>
        <taxon>Lophotrochozoa</taxon>
        <taxon>Mollusca</taxon>
        <taxon>Gastropoda</taxon>
        <taxon>Heterobranchia</taxon>
        <taxon>Euthyneura</taxon>
        <taxon>Panpulmonata</taxon>
        <taxon>Sacoglossa</taxon>
        <taxon>Placobranchoidea</taxon>
        <taxon>Plakobranchidae</taxon>
        <taxon>Elysia</taxon>
    </lineage>
</organism>
<comment type="caution">
    <text evidence="1">The sequence shown here is derived from an EMBL/GenBank/DDBJ whole genome shotgun (WGS) entry which is preliminary data.</text>
</comment>
<gene>
    <name evidence="1" type="ORF">RRG08_006064</name>
</gene>
<keyword evidence="2" id="KW-1185">Reference proteome</keyword>
<evidence type="ECO:0000313" key="1">
    <source>
        <dbReference type="EMBL" id="KAK3762321.1"/>
    </source>
</evidence>
<sequence>MMVIKHRRLQEFHVPNFTKAVLPHARLNLAGSGLCLPPSGTPSDCWPSANIRVEHGQREAERTAPRNTRVADEAHVRVVAAVHVQDNAELA</sequence>
<accession>A0AAE0Z4V0</accession>
<proteinExistence type="predicted"/>
<dbReference type="Proteomes" id="UP001283361">
    <property type="component" value="Unassembled WGS sequence"/>
</dbReference>
<dbReference type="EMBL" id="JAWDGP010004725">
    <property type="protein sequence ID" value="KAK3762321.1"/>
    <property type="molecule type" value="Genomic_DNA"/>
</dbReference>
<reference evidence="1" key="1">
    <citation type="journal article" date="2023" name="G3 (Bethesda)">
        <title>A reference genome for the long-term kleptoplast-retaining sea slug Elysia crispata morphotype clarki.</title>
        <authorList>
            <person name="Eastman K.E."/>
            <person name="Pendleton A.L."/>
            <person name="Shaikh M.A."/>
            <person name="Suttiyut T."/>
            <person name="Ogas R."/>
            <person name="Tomko P."/>
            <person name="Gavelis G."/>
            <person name="Widhalm J.R."/>
            <person name="Wisecaver J.H."/>
        </authorList>
    </citation>
    <scope>NUCLEOTIDE SEQUENCE</scope>
    <source>
        <strain evidence="1">ECLA1</strain>
    </source>
</reference>